<organism evidence="2 3">
    <name type="scientific">Purpureocillium lilacinum</name>
    <name type="common">Paecilomyces lilacinus</name>
    <dbReference type="NCBI Taxonomy" id="33203"/>
    <lineage>
        <taxon>Eukaryota</taxon>
        <taxon>Fungi</taxon>
        <taxon>Dikarya</taxon>
        <taxon>Ascomycota</taxon>
        <taxon>Pezizomycotina</taxon>
        <taxon>Sordariomycetes</taxon>
        <taxon>Hypocreomycetidae</taxon>
        <taxon>Hypocreales</taxon>
        <taxon>Ophiocordycipitaceae</taxon>
        <taxon>Purpureocillium</taxon>
    </lineage>
</organism>
<proteinExistence type="predicted"/>
<evidence type="ECO:0000313" key="3">
    <source>
        <dbReference type="Proteomes" id="UP000078240"/>
    </source>
</evidence>
<gene>
    <name evidence="2" type="ORF">VFPBJ_02439</name>
</gene>
<protein>
    <recommendedName>
        <fullName evidence="4">Cell surface protein</fullName>
    </recommendedName>
</protein>
<feature type="compositionally biased region" description="Gly residues" evidence="1">
    <location>
        <begin position="235"/>
        <end position="248"/>
    </location>
</feature>
<dbReference type="PANTHER" id="PTHR39606:SF1">
    <property type="entry name" value="CELL SURFACE PROTEIN"/>
    <property type="match status" value="1"/>
</dbReference>
<sequence>MTTEPDRGIYRMSGAARRDLFVQLARLPKTIYEKHQHESLGTKNNKTHANGAGVPGTTVPTTQMAGAPGGIGPDATLPGPAPHTAGPHRHDILNKLDPTVDSQSGGAQVLGPGVQGTGRQAGAAQPVPGTAAIAGGAMPAGTQAAGGLAGNYTHGPQHNSRMANTLDPRVDATVANAQTTAAPGTAAPALAPAQTAGTFGGVPEGTYGPHRTRAGNTLDPTVDSDLDRTPRGMAQQGGGAYGMAGAVGGRTRDEMLPGPAPHTAGPHRSDLMNKLDPKVNSKMEGVPARQYRQ</sequence>
<dbReference type="PANTHER" id="PTHR39606">
    <property type="entry name" value="SURFACE PROTEIN, PUTATIVE-RELATED"/>
    <property type="match status" value="1"/>
</dbReference>
<reference evidence="2 3" key="1">
    <citation type="submission" date="2016-01" db="EMBL/GenBank/DDBJ databases">
        <title>Biosynthesis of antibiotic leucinostatins and their inhibition on Phytophthora in bio-control Purpureocillium lilacinum.</title>
        <authorList>
            <person name="Wang G."/>
            <person name="Liu Z."/>
            <person name="Lin R."/>
            <person name="Li E."/>
            <person name="Mao Z."/>
            <person name="Ling J."/>
            <person name="Yin W."/>
            <person name="Xie B."/>
        </authorList>
    </citation>
    <scope>NUCLEOTIDE SEQUENCE [LARGE SCALE GENOMIC DNA]</scope>
    <source>
        <strain evidence="2">PLBJ-1</strain>
    </source>
</reference>
<evidence type="ECO:0000256" key="1">
    <source>
        <dbReference type="SAM" id="MobiDB-lite"/>
    </source>
</evidence>
<dbReference type="EMBL" id="LSBH01000002">
    <property type="protein sequence ID" value="OAQ83671.1"/>
    <property type="molecule type" value="Genomic_DNA"/>
</dbReference>
<dbReference type="Proteomes" id="UP000078240">
    <property type="component" value="Unassembled WGS sequence"/>
</dbReference>
<feature type="region of interest" description="Disordered" evidence="1">
    <location>
        <begin position="64"/>
        <end position="126"/>
    </location>
</feature>
<feature type="region of interest" description="Disordered" evidence="1">
    <location>
        <begin position="181"/>
        <end position="293"/>
    </location>
</feature>
<dbReference type="AlphaFoldDB" id="A0A179H2H7"/>
<comment type="caution">
    <text evidence="2">The sequence shown here is derived from an EMBL/GenBank/DDBJ whole genome shotgun (WGS) entry which is preliminary data.</text>
</comment>
<evidence type="ECO:0000313" key="2">
    <source>
        <dbReference type="EMBL" id="OAQ83671.1"/>
    </source>
</evidence>
<feature type="compositionally biased region" description="Low complexity" evidence="1">
    <location>
        <begin position="181"/>
        <end position="197"/>
    </location>
</feature>
<evidence type="ECO:0008006" key="4">
    <source>
        <dbReference type="Google" id="ProtNLM"/>
    </source>
</evidence>
<feature type="compositionally biased region" description="Basic and acidic residues" evidence="1">
    <location>
        <begin position="267"/>
        <end position="281"/>
    </location>
</feature>
<accession>A0A179H2H7</accession>
<name>A0A179H2H7_PURLI</name>